<evidence type="ECO:0000313" key="2">
    <source>
        <dbReference type="Proteomes" id="UP001064048"/>
    </source>
</evidence>
<evidence type="ECO:0000313" key="1">
    <source>
        <dbReference type="EMBL" id="KAI8420627.1"/>
    </source>
</evidence>
<proteinExistence type="predicted"/>
<dbReference type="EMBL" id="CM046113">
    <property type="protein sequence ID" value="KAI8420627.1"/>
    <property type="molecule type" value="Genomic_DNA"/>
</dbReference>
<comment type="caution">
    <text evidence="1">The sequence shown here is derived from an EMBL/GenBank/DDBJ whole genome shotgun (WGS) entry which is preliminary data.</text>
</comment>
<gene>
    <name evidence="1" type="ORF">MSG28_007871</name>
</gene>
<sequence length="378" mass="41712">MEHACLADSVSTKGSGGGEGAPVQPPAPVPEEKTADSIKTEPAEQKVEVKPETITESVPEVKPAANPEPETAKIPDTEVKTEVKAEIESKIEAEIKAEVDSKPEGKTTVEIPIKAELPVATEATVVAEVPVAVESTATTGIKDEKLPEAKQDSLSNGDAAGSTDWQQKELELLQKIQELEKVRSENSEDSLKMQLKVKEEEVDLLKARVKNLETELQAALSKPGSKNQEMIEKIKQQHEELLSKARGMIFDKTKMVKNQELQIEALTTQVQSLKDINLITKDLLEIRNSEIKAMEDRLVAMEARFKAEKDRYSLVLQRAQTSSNINDDLKQEYMTQLKIFKELRLKYEQKVEALVAENNKLKLDALKNGGGPSTGAPK</sequence>
<accession>A0ACC0J958</accession>
<dbReference type="Proteomes" id="UP001064048">
    <property type="component" value="Chromosome 13"/>
</dbReference>
<reference evidence="1 2" key="1">
    <citation type="journal article" date="2022" name="Genome Biol. Evol.">
        <title>The Spruce Budworm Genome: Reconstructing the Evolutionary History of Antifreeze Proteins.</title>
        <authorList>
            <person name="Beliveau C."/>
            <person name="Gagne P."/>
            <person name="Picq S."/>
            <person name="Vernygora O."/>
            <person name="Keeling C.I."/>
            <person name="Pinkney K."/>
            <person name="Doucet D."/>
            <person name="Wen F."/>
            <person name="Johnston J.S."/>
            <person name="Maaroufi H."/>
            <person name="Boyle B."/>
            <person name="Laroche J."/>
            <person name="Dewar K."/>
            <person name="Juretic N."/>
            <person name="Blackburn G."/>
            <person name="Nisole A."/>
            <person name="Brunet B."/>
            <person name="Brandao M."/>
            <person name="Lumley L."/>
            <person name="Duan J."/>
            <person name="Quan G."/>
            <person name="Lucarotti C.J."/>
            <person name="Roe A.D."/>
            <person name="Sperling F.A.H."/>
            <person name="Levesque R.C."/>
            <person name="Cusson M."/>
        </authorList>
    </citation>
    <scope>NUCLEOTIDE SEQUENCE [LARGE SCALE GENOMIC DNA]</scope>
    <source>
        <strain evidence="1">Glfc:IPQL:Cfum</strain>
    </source>
</reference>
<organism evidence="1 2">
    <name type="scientific">Choristoneura fumiferana</name>
    <name type="common">Spruce budworm moth</name>
    <name type="synonym">Archips fumiferana</name>
    <dbReference type="NCBI Taxonomy" id="7141"/>
    <lineage>
        <taxon>Eukaryota</taxon>
        <taxon>Metazoa</taxon>
        <taxon>Ecdysozoa</taxon>
        <taxon>Arthropoda</taxon>
        <taxon>Hexapoda</taxon>
        <taxon>Insecta</taxon>
        <taxon>Pterygota</taxon>
        <taxon>Neoptera</taxon>
        <taxon>Endopterygota</taxon>
        <taxon>Lepidoptera</taxon>
        <taxon>Glossata</taxon>
        <taxon>Ditrysia</taxon>
        <taxon>Tortricoidea</taxon>
        <taxon>Tortricidae</taxon>
        <taxon>Tortricinae</taxon>
        <taxon>Choristoneura</taxon>
    </lineage>
</organism>
<keyword evidence="2" id="KW-1185">Reference proteome</keyword>
<name>A0ACC0J958_CHOFU</name>
<protein>
    <submittedName>
        <fullName evidence="1">Uncharacterized protein</fullName>
    </submittedName>
</protein>